<accession>A0A6J6FIY6</accession>
<organism evidence="1">
    <name type="scientific">freshwater metagenome</name>
    <dbReference type="NCBI Taxonomy" id="449393"/>
    <lineage>
        <taxon>unclassified sequences</taxon>
        <taxon>metagenomes</taxon>
        <taxon>ecological metagenomes</taxon>
    </lineage>
</organism>
<evidence type="ECO:0000313" key="1">
    <source>
        <dbReference type="EMBL" id="CAB4588861.1"/>
    </source>
</evidence>
<sequence>MLSNEILDGLDVVTCRCLELRNPCDIRIAEVRRDVTQGKTLIGAKFRTEKTLIREANQPLNFHVNPSTIESRFGQMLTDLGDRTVVATVQRTERLGRKDHISILAVLSPRAVCAPPFHRHTVAMQGGCHVLHAVMVISANLVNTTNLLDGAIADLERSIARSGWAGPARIAYDDVATEFRSRLIALVTRAQSLG</sequence>
<dbReference type="EMBL" id="CAEZTZ010000116">
    <property type="protein sequence ID" value="CAB4588861.1"/>
    <property type="molecule type" value="Genomic_DNA"/>
</dbReference>
<dbReference type="AlphaFoldDB" id="A0A6J6FIY6"/>
<name>A0A6J6FIY6_9ZZZZ</name>
<reference evidence="1" key="1">
    <citation type="submission" date="2020-05" db="EMBL/GenBank/DDBJ databases">
        <authorList>
            <person name="Chiriac C."/>
            <person name="Salcher M."/>
            <person name="Ghai R."/>
            <person name="Kavagutti S V."/>
        </authorList>
    </citation>
    <scope>NUCLEOTIDE SEQUENCE</scope>
</reference>
<protein>
    <submittedName>
        <fullName evidence="1">Unannotated protein</fullName>
    </submittedName>
</protein>
<proteinExistence type="predicted"/>
<gene>
    <name evidence="1" type="ORF">UFOPK1767_00826</name>
</gene>